<evidence type="ECO:0000259" key="10">
    <source>
        <dbReference type="PROSITE" id="PS50137"/>
    </source>
</evidence>
<sequence>SLKSGRRRRFPAWGSRTAEVPSRAFFPASCSFSRRRSFRWRSLGGLRVSEKMANDWAQVSRVPSFAQMLKKNLPAHSSVSNLASKVTPITGIGQDYQYAKTVPIISITSLPPKKIPKEFISKYKRGEINPVSALHQFAQMQRVQLELKETVATGNILGSYFAFCAIVDGIQYKTGLGQNKKESKSNAAKLALDELLQLEEAEPKALENPAKPQITTESAYLTKIHYGRNVKISQVVRKIFDNLVAKYPEYQSCSSSVAAFIIERGRHASLVAVGTGEFNYSQCSHPDGRVLHDSHAVVTARRSLLRYFYRQLLIYYSKNPAIMDKSIFCTDPTSNLLALKPNIKVFLYMNQLPKGSAQIKSKLHLNPNSVSAFEADEELCLHVVVEGKVYLTAFCPAEIATISSMSASDKLTRWEVLGVQGALLSHFIQPIYVSTIVLGDANCCSTRGLEIAIKQRIDDALSKKFPMFYLVNRPHINLVTAAYPVEIDLDHRSLSVNWSQGDLSLEVIDGLNGKIIESSPFKSGISMASRLCKAAMLSRFKLLVKESKREDLLKATTYHEAKIMAESYQETKYLLKSYLEQHGYGSWIVKSPHIEYFSM</sequence>
<reference evidence="12" key="2">
    <citation type="submission" date="2025-09" db="UniProtKB">
        <authorList>
            <consortium name="Ensembl"/>
        </authorList>
    </citation>
    <scope>IDENTIFICATION</scope>
</reference>
<feature type="domain" description="A to I editase" evidence="11">
    <location>
        <begin position="272"/>
        <end position="597"/>
    </location>
</feature>
<dbReference type="Pfam" id="PF00035">
    <property type="entry name" value="dsrm"/>
    <property type="match status" value="1"/>
</dbReference>
<dbReference type="PANTHER" id="PTHR10910:SF103">
    <property type="entry name" value="ADENOSINE DEAMINASE DOMAIN-CONTAINING PROTEIN 1"/>
    <property type="match status" value="1"/>
</dbReference>
<evidence type="ECO:0000259" key="11">
    <source>
        <dbReference type="PROSITE" id="PS50141"/>
    </source>
</evidence>
<protein>
    <recommendedName>
        <fullName evidence="8">Adenosine deaminase domain-containing protein 1</fullName>
    </recommendedName>
</protein>
<evidence type="ECO:0000313" key="13">
    <source>
        <dbReference type="Proteomes" id="UP000472273"/>
    </source>
</evidence>
<keyword evidence="4" id="KW-0744">Spermatogenesis</keyword>
<evidence type="ECO:0000256" key="8">
    <source>
        <dbReference type="ARBA" id="ARBA00067842"/>
    </source>
</evidence>
<dbReference type="GO" id="GO:0006382">
    <property type="term" value="P:adenosine to inosine editing"/>
    <property type="evidence" value="ECO:0007669"/>
    <property type="project" value="TreeGrafter"/>
</dbReference>
<dbReference type="GO" id="GO:0003725">
    <property type="term" value="F:double-stranded RNA binding"/>
    <property type="evidence" value="ECO:0007669"/>
    <property type="project" value="TreeGrafter"/>
</dbReference>
<dbReference type="FunFam" id="3.30.160.20:FF:000033">
    <property type="entry name" value="Adenosine deaminase domain-containing 1 (testis-specific)"/>
    <property type="match status" value="1"/>
</dbReference>
<comment type="similarity">
    <text evidence="7">Belongs to the ADAD family.</text>
</comment>
<dbReference type="GO" id="GO:0005730">
    <property type="term" value="C:nucleolus"/>
    <property type="evidence" value="ECO:0007669"/>
    <property type="project" value="TreeGrafter"/>
</dbReference>
<evidence type="ECO:0000256" key="1">
    <source>
        <dbReference type="ARBA" id="ARBA00004123"/>
    </source>
</evidence>
<reference evidence="12" key="1">
    <citation type="submission" date="2025-08" db="UniProtKB">
        <authorList>
            <consortium name="Ensembl"/>
        </authorList>
    </citation>
    <scope>IDENTIFICATION</scope>
</reference>
<keyword evidence="3" id="KW-0221">Differentiation</keyword>
<evidence type="ECO:0000256" key="3">
    <source>
        <dbReference type="ARBA" id="ARBA00022782"/>
    </source>
</evidence>
<dbReference type="PROSITE" id="PS50137">
    <property type="entry name" value="DS_RBD"/>
    <property type="match status" value="1"/>
</dbReference>
<dbReference type="InterPro" id="IPR044455">
    <property type="entry name" value="ADAD1_DSRM"/>
</dbReference>
<dbReference type="PANTHER" id="PTHR10910">
    <property type="entry name" value="EUKARYOTE SPECIFIC DSRNA BINDING PROTEIN"/>
    <property type="match status" value="1"/>
</dbReference>
<evidence type="ECO:0000313" key="12">
    <source>
        <dbReference type="Ensembl" id="ENSPTXP00000012805.1"/>
    </source>
</evidence>
<dbReference type="SMART" id="SM00358">
    <property type="entry name" value="DSRM"/>
    <property type="match status" value="1"/>
</dbReference>
<dbReference type="GO" id="GO:0007286">
    <property type="term" value="P:spermatid development"/>
    <property type="evidence" value="ECO:0007669"/>
    <property type="project" value="Ensembl"/>
</dbReference>
<dbReference type="GO" id="GO:0008251">
    <property type="term" value="F:tRNA-specific adenosine deaminase activity"/>
    <property type="evidence" value="ECO:0007669"/>
    <property type="project" value="TreeGrafter"/>
</dbReference>
<dbReference type="InterPro" id="IPR014720">
    <property type="entry name" value="dsRBD_dom"/>
</dbReference>
<name>A0A670YLP5_PSETE</name>
<evidence type="ECO:0000256" key="9">
    <source>
        <dbReference type="PROSITE-ProRule" id="PRU00266"/>
    </source>
</evidence>
<keyword evidence="6" id="KW-0539">Nucleus</keyword>
<organism evidence="12 13">
    <name type="scientific">Pseudonaja textilis</name>
    <name type="common">Eastern brown snake</name>
    <dbReference type="NCBI Taxonomy" id="8673"/>
    <lineage>
        <taxon>Eukaryota</taxon>
        <taxon>Metazoa</taxon>
        <taxon>Chordata</taxon>
        <taxon>Craniata</taxon>
        <taxon>Vertebrata</taxon>
        <taxon>Euteleostomi</taxon>
        <taxon>Lepidosauria</taxon>
        <taxon>Squamata</taxon>
        <taxon>Bifurcata</taxon>
        <taxon>Unidentata</taxon>
        <taxon>Episquamata</taxon>
        <taxon>Toxicofera</taxon>
        <taxon>Serpentes</taxon>
        <taxon>Colubroidea</taxon>
        <taxon>Elapidae</taxon>
        <taxon>Hydrophiinae</taxon>
        <taxon>Pseudonaja</taxon>
    </lineage>
</organism>
<dbReference type="CDD" id="cd19905">
    <property type="entry name" value="DSRM_ADAD1"/>
    <property type="match status" value="1"/>
</dbReference>
<dbReference type="SUPFAM" id="SSF54768">
    <property type="entry name" value="dsRNA-binding domain-like"/>
    <property type="match status" value="1"/>
</dbReference>
<dbReference type="GO" id="GO:0001673">
    <property type="term" value="C:male germ cell nucleus"/>
    <property type="evidence" value="ECO:0007669"/>
    <property type="project" value="Ensembl"/>
</dbReference>
<dbReference type="PROSITE" id="PS50141">
    <property type="entry name" value="A_DEAMIN_EDITASE"/>
    <property type="match status" value="1"/>
</dbReference>
<dbReference type="GO" id="GO:0005737">
    <property type="term" value="C:cytoplasm"/>
    <property type="evidence" value="ECO:0007669"/>
    <property type="project" value="TreeGrafter"/>
</dbReference>
<dbReference type="SMART" id="SM00552">
    <property type="entry name" value="ADEAMc"/>
    <property type="match status" value="1"/>
</dbReference>
<feature type="domain" description="DRBM" evidence="10">
    <location>
        <begin position="129"/>
        <end position="197"/>
    </location>
</feature>
<dbReference type="Proteomes" id="UP000472273">
    <property type="component" value="Unplaced"/>
</dbReference>
<dbReference type="AlphaFoldDB" id="A0A670YLP5"/>
<keyword evidence="5 9" id="KW-0694">RNA-binding</keyword>
<evidence type="ECO:0000256" key="2">
    <source>
        <dbReference type="ARBA" id="ARBA00022473"/>
    </source>
</evidence>
<dbReference type="OMA" id="GNCKDTR"/>
<dbReference type="GeneTree" id="ENSGT00940000156842"/>
<evidence type="ECO:0000256" key="6">
    <source>
        <dbReference type="ARBA" id="ARBA00023242"/>
    </source>
</evidence>
<dbReference type="Pfam" id="PF02137">
    <property type="entry name" value="A_deamin"/>
    <property type="match status" value="1"/>
</dbReference>
<evidence type="ECO:0000256" key="4">
    <source>
        <dbReference type="ARBA" id="ARBA00022871"/>
    </source>
</evidence>
<comment type="subcellular location">
    <subcellularLocation>
        <location evidence="1">Nucleus</location>
    </subcellularLocation>
</comment>
<keyword evidence="2" id="KW-0217">Developmental protein</keyword>
<accession>A0A670YLP5</accession>
<dbReference type="Ensembl" id="ENSPTXT00000013214.1">
    <property type="protein sequence ID" value="ENSPTXP00000012805.1"/>
    <property type="gene ID" value="ENSPTXG00000008957.1"/>
</dbReference>
<evidence type="ECO:0000256" key="7">
    <source>
        <dbReference type="ARBA" id="ARBA00061642"/>
    </source>
</evidence>
<evidence type="ECO:0000256" key="5">
    <source>
        <dbReference type="ARBA" id="ARBA00022884"/>
    </source>
</evidence>
<dbReference type="InterPro" id="IPR002466">
    <property type="entry name" value="A_deamin"/>
</dbReference>
<dbReference type="GO" id="GO:0003726">
    <property type="term" value="F:double-stranded RNA adenosine deaminase activity"/>
    <property type="evidence" value="ECO:0007669"/>
    <property type="project" value="TreeGrafter"/>
</dbReference>
<dbReference type="Gene3D" id="3.30.160.20">
    <property type="match status" value="1"/>
</dbReference>
<gene>
    <name evidence="12" type="primary">ADAD1</name>
</gene>
<keyword evidence="13" id="KW-1185">Reference proteome</keyword>
<proteinExistence type="inferred from homology"/>
<dbReference type="GO" id="GO:0006396">
    <property type="term" value="P:RNA processing"/>
    <property type="evidence" value="ECO:0007669"/>
    <property type="project" value="InterPro"/>
</dbReference>